<gene>
    <name evidence="1" type="ORF">CCC_00179</name>
</gene>
<dbReference type="Proteomes" id="UP000031971">
    <property type="component" value="Unassembled WGS sequence"/>
</dbReference>
<proteinExistence type="predicted"/>
<keyword evidence="2" id="KW-1185">Reference proteome</keyword>
<keyword evidence="1" id="KW-0808">Transferase</keyword>
<dbReference type="SUPFAM" id="SSF52540">
    <property type="entry name" value="P-loop containing nucleoside triphosphate hydrolases"/>
    <property type="match status" value="1"/>
</dbReference>
<protein>
    <submittedName>
        <fullName evidence="1">Cytidylate kinase</fullName>
    </submittedName>
</protein>
<accession>A0A0C2YPU6</accession>
<dbReference type="OrthoDB" id="9781180at2"/>
<dbReference type="RefSeq" id="WP_009870025.1">
    <property type="nucleotide sequence ID" value="NZ_JXSL01000030.1"/>
</dbReference>
<evidence type="ECO:0000313" key="1">
    <source>
        <dbReference type="EMBL" id="KIL97118.1"/>
    </source>
</evidence>
<dbReference type="InterPro" id="IPR027417">
    <property type="entry name" value="P-loop_NTPase"/>
</dbReference>
<dbReference type="AlphaFoldDB" id="A0A0C2YPU6"/>
<dbReference type="GO" id="GO:0016301">
    <property type="term" value="F:kinase activity"/>
    <property type="evidence" value="ECO:0007669"/>
    <property type="project" value="UniProtKB-KW"/>
</dbReference>
<dbReference type="EMBL" id="JXSL01000030">
    <property type="protein sequence ID" value="KIL97118.1"/>
    <property type="molecule type" value="Genomic_DNA"/>
</dbReference>
<keyword evidence="1" id="KW-0418">Kinase</keyword>
<dbReference type="SMR" id="A0A0C2YPU6"/>
<sequence length="235" mass="26034">MTTNILSVISAMAEVATVPRQGDQLRPRQPVITLSRDFGSGGDVIATRVCQRLKLPLYDEELLREVAARLNDDPAIVRLMDEGFGRAKDMWLYRLFSGKDISPDAYRDTLVKVVMSLGRLGGIIVGRGAHIILAGECALRVRVAGSPEVCAKRMAEQGHGNEADLLAKAQEINHRRGKFVWEAFHSRLSDASQFDLTINTDRMEDFEDVVETIVVMAEAVHSGRVLRGDLIRAHV</sequence>
<organism evidence="1 2">
    <name type="scientific">Paramagnetospirillum magnetotacticum MS-1</name>
    <dbReference type="NCBI Taxonomy" id="272627"/>
    <lineage>
        <taxon>Bacteria</taxon>
        <taxon>Pseudomonadati</taxon>
        <taxon>Pseudomonadota</taxon>
        <taxon>Alphaproteobacteria</taxon>
        <taxon>Rhodospirillales</taxon>
        <taxon>Magnetospirillaceae</taxon>
        <taxon>Paramagnetospirillum</taxon>
    </lineage>
</organism>
<evidence type="ECO:0000313" key="2">
    <source>
        <dbReference type="Proteomes" id="UP000031971"/>
    </source>
</evidence>
<name>A0A0C2YPU6_PARME</name>
<dbReference type="Pfam" id="PF13189">
    <property type="entry name" value="Cytidylate_kin2"/>
    <property type="match status" value="1"/>
</dbReference>
<dbReference type="Gene3D" id="3.40.50.300">
    <property type="entry name" value="P-loop containing nucleotide triphosphate hydrolases"/>
    <property type="match status" value="1"/>
</dbReference>
<dbReference type="STRING" id="272627.CCC_00179"/>
<reference evidence="1 2" key="1">
    <citation type="submission" date="2015-01" db="EMBL/GenBank/DDBJ databases">
        <title>Genome Sequence of Magnetospirillum magnetotacticum Strain MS-1.</title>
        <authorList>
            <person name="Marinov G.K."/>
            <person name="Smalley M.D."/>
            <person name="DeSalvo G."/>
        </authorList>
    </citation>
    <scope>NUCLEOTIDE SEQUENCE [LARGE SCALE GENOMIC DNA]</scope>
    <source>
        <strain evidence="1 2">MS-1</strain>
    </source>
</reference>
<comment type="caution">
    <text evidence="1">The sequence shown here is derived from an EMBL/GenBank/DDBJ whole genome shotgun (WGS) entry which is preliminary data.</text>
</comment>